<dbReference type="EC" id="2.4.99.28" evidence="19"/>
<dbReference type="Proteomes" id="UP000095558">
    <property type="component" value="Unassembled WGS sequence"/>
</dbReference>
<dbReference type="GO" id="GO:0008360">
    <property type="term" value="P:regulation of cell shape"/>
    <property type="evidence" value="ECO:0007669"/>
    <property type="project" value="UniProtKB-KW"/>
</dbReference>
<feature type="transmembrane region" description="Helical" evidence="22">
    <location>
        <begin position="344"/>
        <end position="365"/>
    </location>
</feature>
<evidence type="ECO:0000256" key="15">
    <source>
        <dbReference type="ARBA" id="ARBA00033270"/>
    </source>
</evidence>
<evidence type="ECO:0000256" key="4">
    <source>
        <dbReference type="ARBA" id="ARBA00022618"/>
    </source>
</evidence>
<dbReference type="STRING" id="84024.ERS852471_01848"/>
<keyword evidence="6" id="KW-0808">Transferase</keyword>
<evidence type="ECO:0000256" key="8">
    <source>
        <dbReference type="ARBA" id="ARBA00022960"/>
    </source>
</evidence>
<comment type="similarity">
    <text evidence="16">Belongs to the SEDS family. FtsW subfamily.</text>
</comment>
<evidence type="ECO:0000256" key="9">
    <source>
        <dbReference type="ARBA" id="ARBA00022984"/>
    </source>
</evidence>
<sequence length="374" mass="41533">MNFNRPKDNKNMGQIDYGIFYTLCILLSIGVVMVYSASSFYAMFHNNDSMYFFKRQLIWAIIGVISMTVMMSIDYHKLKKITPTLLICTIPLLIAVFFFPAINGAKRWISLGPLSFQPSELTKYAVVMFLAFSIDLKGDKVKDFWHGLVPYLGVAGFFAALILAEHNMSIAAIIMIVTFIMLFVAGGKIKHLFGIILPALFTLAIFFIFSSDYRRERMLNFIDPWKDAADAGYQLIQSFLALGSGGLTGLGLGQSRQKTLYMPEPHNDFIFSIIGEEVGLIGCLFIIGLFLIFIWRGVKVAMNARDTYGKLLAMGITSIIAVQAIINIAVVTGSMPVTGVPMPFISYGGTSLVINLTAMGILLNISRQVERKIV</sequence>
<dbReference type="InterPro" id="IPR013437">
    <property type="entry name" value="FtsW"/>
</dbReference>
<dbReference type="GO" id="GO:0032153">
    <property type="term" value="C:cell division site"/>
    <property type="evidence" value="ECO:0007669"/>
    <property type="project" value="TreeGrafter"/>
</dbReference>
<evidence type="ECO:0000256" key="5">
    <source>
        <dbReference type="ARBA" id="ARBA00022676"/>
    </source>
</evidence>
<evidence type="ECO:0000256" key="17">
    <source>
        <dbReference type="ARBA" id="ARBA00041185"/>
    </source>
</evidence>
<evidence type="ECO:0000256" key="10">
    <source>
        <dbReference type="ARBA" id="ARBA00022989"/>
    </source>
</evidence>
<evidence type="ECO:0000256" key="22">
    <source>
        <dbReference type="SAM" id="Phobius"/>
    </source>
</evidence>
<evidence type="ECO:0000256" key="19">
    <source>
        <dbReference type="ARBA" id="ARBA00044770"/>
    </source>
</evidence>
<dbReference type="GO" id="GO:0051301">
    <property type="term" value="P:cell division"/>
    <property type="evidence" value="ECO:0007669"/>
    <property type="project" value="UniProtKB-KW"/>
</dbReference>
<comment type="function">
    <text evidence="21">Peptidoglycan polymerase that is essential for cell division.</text>
</comment>
<dbReference type="PANTHER" id="PTHR30474">
    <property type="entry name" value="CELL CYCLE PROTEIN"/>
    <property type="match status" value="1"/>
</dbReference>
<proteinExistence type="inferred from homology"/>
<keyword evidence="4 23" id="KW-0132">Cell division</keyword>
<evidence type="ECO:0000256" key="12">
    <source>
        <dbReference type="ARBA" id="ARBA00023306"/>
    </source>
</evidence>
<dbReference type="GeneID" id="83011414"/>
<keyword evidence="8" id="KW-0133">Cell shape</keyword>
<dbReference type="GO" id="GO:0009252">
    <property type="term" value="P:peptidoglycan biosynthetic process"/>
    <property type="evidence" value="ECO:0007669"/>
    <property type="project" value="UniProtKB-KW"/>
</dbReference>
<comment type="subcellular location">
    <subcellularLocation>
        <location evidence="1">Cell membrane</location>
        <topology evidence="1">Multi-pass membrane protein</topology>
    </subcellularLocation>
</comment>
<comment type="catalytic activity">
    <reaction evidence="20">
        <text>[GlcNAc-(1-&gt;4)-Mur2Ac(oyl-L-Ala-gamma-D-Glu-L-Lys-D-Ala-D-Ala)](n)-di-trans,octa-cis-undecaprenyl diphosphate + beta-D-GlcNAc-(1-&gt;4)-Mur2Ac(oyl-L-Ala-gamma-D-Glu-L-Lys-D-Ala-D-Ala)-di-trans,octa-cis-undecaprenyl diphosphate = [GlcNAc-(1-&gt;4)-Mur2Ac(oyl-L-Ala-gamma-D-Glu-L-Lys-D-Ala-D-Ala)](n+1)-di-trans,octa-cis-undecaprenyl diphosphate + di-trans,octa-cis-undecaprenyl diphosphate + H(+)</text>
        <dbReference type="Rhea" id="RHEA:23708"/>
        <dbReference type="Rhea" id="RHEA-COMP:9602"/>
        <dbReference type="Rhea" id="RHEA-COMP:9603"/>
        <dbReference type="ChEBI" id="CHEBI:15378"/>
        <dbReference type="ChEBI" id="CHEBI:58405"/>
        <dbReference type="ChEBI" id="CHEBI:60033"/>
        <dbReference type="ChEBI" id="CHEBI:78435"/>
        <dbReference type="EC" id="2.4.99.28"/>
    </reaction>
</comment>
<feature type="transmembrane region" description="Helical" evidence="22">
    <location>
        <begin position="170"/>
        <end position="186"/>
    </location>
</feature>
<evidence type="ECO:0000256" key="11">
    <source>
        <dbReference type="ARBA" id="ARBA00023136"/>
    </source>
</evidence>
<dbReference type="GO" id="GO:0015648">
    <property type="term" value="F:lipid-linked peptidoglycan transporter activity"/>
    <property type="evidence" value="ECO:0007669"/>
    <property type="project" value="TreeGrafter"/>
</dbReference>
<dbReference type="NCBIfam" id="TIGR02615">
    <property type="entry name" value="spoVE"/>
    <property type="match status" value="1"/>
</dbReference>
<evidence type="ECO:0000256" key="18">
    <source>
        <dbReference type="ARBA" id="ARBA00041418"/>
    </source>
</evidence>
<evidence type="ECO:0000256" key="13">
    <source>
        <dbReference type="ARBA" id="ARBA00023316"/>
    </source>
</evidence>
<feature type="transmembrane region" description="Helical" evidence="22">
    <location>
        <begin position="270"/>
        <end position="295"/>
    </location>
</feature>
<evidence type="ECO:0000256" key="7">
    <source>
        <dbReference type="ARBA" id="ARBA00022692"/>
    </source>
</evidence>
<dbReference type="GO" id="GO:0071555">
    <property type="term" value="P:cell wall organization"/>
    <property type="evidence" value="ECO:0007669"/>
    <property type="project" value="UniProtKB-KW"/>
</dbReference>
<evidence type="ECO:0000256" key="21">
    <source>
        <dbReference type="ARBA" id="ARBA00049966"/>
    </source>
</evidence>
<dbReference type="RefSeq" id="WP_042396656.1">
    <property type="nucleotide sequence ID" value="NZ_CYYT01000002.1"/>
</dbReference>
<gene>
    <name evidence="23" type="primary">ftsW_2</name>
    <name evidence="23" type="ORF">ERS852470_00979</name>
</gene>
<keyword evidence="12" id="KW-0131">Cell cycle</keyword>
<evidence type="ECO:0000313" key="24">
    <source>
        <dbReference type="Proteomes" id="UP000095558"/>
    </source>
</evidence>
<feature type="transmembrane region" description="Helical" evidence="22">
    <location>
        <begin position="20"/>
        <end position="44"/>
    </location>
</feature>
<accession>A0A174ANB6</accession>
<dbReference type="AlphaFoldDB" id="A0A174ANB6"/>
<name>A0A174ANB6_9CLOT</name>
<organism evidence="23 24">
    <name type="scientific">Clostridium disporicum</name>
    <dbReference type="NCBI Taxonomy" id="84024"/>
    <lineage>
        <taxon>Bacteria</taxon>
        <taxon>Bacillati</taxon>
        <taxon>Bacillota</taxon>
        <taxon>Clostridia</taxon>
        <taxon>Eubacteriales</taxon>
        <taxon>Clostridiaceae</taxon>
        <taxon>Clostridium</taxon>
    </lineage>
</organism>
<keyword evidence="7 22" id="KW-0812">Transmembrane</keyword>
<keyword evidence="3" id="KW-1003">Cell membrane</keyword>
<evidence type="ECO:0000256" key="20">
    <source>
        <dbReference type="ARBA" id="ARBA00049902"/>
    </source>
</evidence>
<feature type="transmembrane region" description="Helical" evidence="22">
    <location>
        <begin position="56"/>
        <end position="75"/>
    </location>
</feature>
<dbReference type="NCBIfam" id="TIGR02614">
    <property type="entry name" value="ftsW"/>
    <property type="match status" value="1"/>
</dbReference>
<evidence type="ECO:0000313" key="23">
    <source>
        <dbReference type="EMBL" id="CUN90062.1"/>
    </source>
</evidence>
<keyword evidence="13" id="KW-0961">Cell wall biogenesis/degradation</keyword>
<protein>
    <recommendedName>
        <fullName evidence="17">Probable peptidoglycan glycosyltransferase FtsW</fullName>
        <ecNumber evidence="19">2.4.99.28</ecNumber>
    </recommendedName>
    <alternativeName>
        <fullName evidence="18">Cell division protein FtsW</fullName>
    </alternativeName>
    <alternativeName>
        <fullName evidence="15">Cell wall polymerase</fullName>
    </alternativeName>
    <alternativeName>
        <fullName evidence="14">Peptidoglycan polymerase</fullName>
    </alternativeName>
</protein>
<evidence type="ECO:0000256" key="1">
    <source>
        <dbReference type="ARBA" id="ARBA00004651"/>
    </source>
</evidence>
<evidence type="ECO:0000256" key="16">
    <source>
        <dbReference type="ARBA" id="ARBA00038053"/>
    </source>
</evidence>
<evidence type="ECO:0000256" key="6">
    <source>
        <dbReference type="ARBA" id="ARBA00022679"/>
    </source>
</evidence>
<dbReference type="InterPro" id="IPR001182">
    <property type="entry name" value="FtsW/RodA"/>
</dbReference>
<dbReference type="GO" id="GO:0008955">
    <property type="term" value="F:peptidoglycan glycosyltransferase activity"/>
    <property type="evidence" value="ECO:0007669"/>
    <property type="project" value="UniProtKB-EC"/>
</dbReference>
<reference evidence="23 24" key="1">
    <citation type="submission" date="2015-09" db="EMBL/GenBank/DDBJ databases">
        <authorList>
            <consortium name="Pathogen Informatics"/>
        </authorList>
    </citation>
    <scope>NUCLEOTIDE SEQUENCE [LARGE SCALE GENOMIC DNA]</scope>
    <source>
        <strain evidence="23 24">2789STDY5834855</strain>
    </source>
</reference>
<keyword evidence="11 22" id="KW-0472">Membrane</keyword>
<evidence type="ECO:0000256" key="3">
    <source>
        <dbReference type="ARBA" id="ARBA00022475"/>
    </source>
</evidence>
<feature type="transmembrane region" description="Helical" evidence="22">
    <location>
        <begin position="144"/>
        <end position="163"/>
    </location>
</feature>
<feature type="transmembrane region" description="Helical" evidence="22">
    <location>
        <begin position="231"/>
        <end position="250"/>
    </location>
</feature>
<evidence type="ECO:0000256" key="2">
    <source>
        <dbReference type="ARBA" id="ARBA00004752"/>
    </source>
</evidence>
<feature type="transmembrane region" description="Helical" evidence="22">
    <location>
        <begin position="81"/>
        <end position="100"/>
    </location>
</feature>
<feature type="transmembrane region" description="Helical" evidence="22">
    <location>
        <begin position="307"/>
        <end position="332"/>
    </location>
</feature>
<dbReference type="EMBL" id="CYZV01000008">
    <property type="protein sequence ID" value="CUN90062.1"/>
    <property type="molecule type" value="Genomic_DNA"/>
</dbReference>
<keyword evidence="5" id="KW-0328">Glycosyltransferase</keyword>
<feature type="transmembrane region" description="Helical" evidence="22">
    <location>
        <begin position="192"/>
        <end position="210"/>
    </location>
</feature>
<dbReference type="GO" id="GO:0005886">
    <property type="term" value="C:plasma membrane"/>
    <property type="evidence" value="ECO:0007669"/>
    <property type="project" value="UniProtKB-SubCell"/>
</dbReference>
<dbReference type="PANTHER" id="PTHR30474:SF2">
    <property type="entry name" value="PEPTIDOGLYCAN GLYCOSYLTRANSFERASE FTSW-RELATED"/>
    <property type="match status" value="1"/>
</dbReference>
<dbReference type="Pfam" id="PF01098">
    <property type="entry name" value="FTSW_RODA_SPOVE"/>
    <property type="match status" value="1"/>
</dbReference>
<dbReference type="InterPro" id="IPR013438">
    <property type="entry name" value="SpoVE"/>
</dbReference>
<evidence type="ECO:0000256" key="14">
    <source>
        <dbReference type="ARBA" id="ARBA00032370"/>
    </source>
</evidence>
<keyword evidence="9" id="KW-0573">Peptidoglycan synthesis</keyword>
<dbReference type="OrthoDB" id="9812661at2"/>
<keyword evidence="10 22" id="KW-1133">Transmembrane helix</keyword>
<comment type="pathway">
    <text evidence="2">Cell wall biogenesis; peptidoglycan biosynthesis.</text>
</comment>